<organism evidence="2 3">
    <name type="scientific">Actinoplanes awajinensis subsp. mycoplanecinus</name>
    <dbReference type="NCBI Taxonomy" id="135947"/>
    <lineage>
        <taxon>Bacteria</taxon>
        <taxon>Bacillati</taxon>
        <taxon>Actinomycetota</taxon>
        <taxon>Actinomycetes</taxon>
        <taxon>Micromonosporales</taxon>
        <taxon>Micromonosporaceae</taxon>
        <taxon>Actinoplanes</taxon>
    </lineage>
</organism>
<evidence type="ECO:0000313" key="3">
    <source>
        <dbReference type="Proteomes" id="UP000053244"/>
    </source>
</evidence>
<dbReference type="CDD" id="cd02440">
    <property type="entry name" value="AdoMet_MTases"/>
    <property type="match status" value="1"/>
</dbReference>
<dbReference type="Pfam" id="PF13649">
    <property type="entry name" value="Methyltransf_25"/>
    <property type="match status" value="1"/>
</dbReference>
<comment type="caution">
    <text evidence="2">The sequence shown here is derived from an EMBL/GenBank/DDBJ whole genome shotgun (WGS) entry which is preliminary data.</text>
</comment>
<feature type="domain" description="Methyltransferase" evidence="1">
    <location>
        <begin position="45"/>
        <end position="136"/>
    </location>
</feature>
<reference evidence="2 3" key="1">
    <citation type="submission" date="2015-10" db="EMBL/GenBank/DDBJ databases">
        <authorList>
            <person name="Gilbert D.G."/>
        </authorList>
    </citation>
    <scope>NUCLEOTIDE SEQUENCE [LARGE SCALE GENOMIC DNA]</scope>
    <source>
        <strain evidence="2 3">NRRL B-16712</strain>
    </source>
</reference>
<protein>
    <recommendedName>
        <fullName evidence="1">Methyltransferase domain-containing protein</fullName>
    </recommendedName>
</protein>
<dbReference type="Proteomes" id="UP000053244">
    <property type="component" value="Unassembled WGS sequence"/>
</dbReference>
<dbReference type="EMBL" id="LLZH01000276">
    <property type="protein sequence ID" value="KUL29738.1"/>
    <property type="molecule type" value="Genomic_DNA"/>
</dbReference>
<evidence type="ECO:0000313" key="2">
    <source>
        <dbReference type="EMBL" id="KUL29738.1"/>
    </source>
</evidence>
<dbReference type="InterPro" id="IPR041698">
    <property type="entry name" value="Methyltransf_25"/>
</dbReference>
<dbReference type="RefSeq" id="WP_067696983.1">
    <property type="nucleotide sequence ID" value="NZ_LLZH01000276.1"/>
</dbReference>
<gene>
    <name evidence="2" type="ORF">ADL15_26915</name>
</gene>
<proteinExistence type="predicted"/>
<sequence>MQSNEPYYRRDLAYVFDQGYGFHAEACAPGILALLEDVRARDGVVLEIGCGSGLLTKRLVEAGHRVIATDASPAMLDLTRSAVGGAEDIRTLILPDDPIPAVNAIVGIGHALNYLADTAAVRRGLVALADALVPGGVLAVDLCDLEWGTARQGAMGQGRVGDDWAIVTTFSQPTPERFDRDLTTFVRNADGSYRREDEHHGNVLIDTSLVPALLRERGVTATIGDSFDDDDHPLPVGLRSIIGHR</sequence>
<evidence type="ECO:0000259" key="1">
    <source>
        <dbReference type="Pfam" id="PF13649"/>
    </source>
</evidence>
<name>A0A101JMR6_9ACTN</name>
<dbReference type="AlphaFoldDB" id="A0A101JMR6"/>
<dbReference type="SUPFAM" id="SSF53335">
    <property type="entry name" value="S-adenosyl-L-methionine-dependent methyltransferases"/>
    <property type="match status" value="1"/>
</dbReference>
<dbReference type="Gene3D" id="3.40.50.150">
    <property type="entry name" value="Vaccinia Virus protein VP39"/>
    <property type="match status" value="1"/>
</dbReference>
<dbReference type="InterPro" id="IPR029063">
    <property type="entry name" value="SAM-dependent_MTases_sf"/>
</dbReference>
<accession>A0A101JMR6</accession>
<dbReference type="OrthoDB" id="3172472at2"/>
<keyword evidence="3" id="KW-1185">Reference proteome</keyword>